<dbReference type="RefSeq" id="WP_051657247.1">
    <property type="nucleotide sequence ID" value="NZ_FTNE01000006.1"/>
</dbReference>
<feature type="chain" id="PRO_5034759270" evidence="1">
    <location>
        <begin position="26"/>
        <end position="235"/>
    </location>
</feature>
<dbReference type="EMBL" id="FTNE01000006">
    <property type="protein sequence ID" value="SIQ57359.1"/>
    <property type="molecule type" value="Genomic_DNA"/>
</dbReference>
<gene>
    <name evidence="2" type="ORF">SAMN05421828_106119</name>
</gene>
<dbReference type="GO" id="GO:0006974">
    <property type="term" value="P:DNA damage response"/>
    <property type="evidence" value="ECO:0007669"/>
    <property type="project" value="TreeGrafter"/>
</dbReference>
<dbReference type="Gene3D" id="3.30.110.170">
    <property type="entry name" value="Protein of unknown function (DUF541), domain 1"/>
    <property type="match status" value="1"/>
</dbReference>
<dbReference type="InterPro" id="IPR007497">
    <property type="entry name" value="SIMPL/DUF541"/>
</dbReference>
<accession>A0A8G2FG42</accession>
<feature type="signal peptide" evidence="1">
    <location>
        <begin position="1"/>
        <end position="25"/>
    </location>
</feature>
<name>A0A8G2FG42_ACIRU</name>
<evidence type="ECO:0000313" key="3">
    <source>
        <dbReference type="Proteomes" id="UP000186308"/>
    </source>
</evidence>
<sequence length="235" mass="23922">MSRSAIAALIAAGAAACGQLPRAQAAGPSATTELTLSVTGQASHAPDAVVATMAAQASAKTAAAAQSAVNRTMAAALAAAKPIKALHATTGAYEVYPADPKQAAWHASQTIDLRLTAPPGSDQAKQLRQLVGMFQAKGMVLESIGATLSQSAARETRAEAIKDAVNQMRAEADATAESLGDHVIAITKLALTTQSPFRPVMMAARMTAAAPQMQSGPMTERINLSATVTLRAAPP</sequence>
<keyword evidence="1" id="KW-0732">Signal</keyword>
<dbReference type="GO" id="GO:0016301">
    <property type="term" value="F:kinase activity"/>
    <property type="evidence" value="ECO:0007669"/>
    <property type="project" value="UniProtKB-KW"/>
</dbReference>
<evidence type="ECO:0000313" key="2">
    <source>
        <dbReference type="EMBL" id="SIQ57359.1"/>
    </source>
</evidence>
<dbReference type="Gene3D" id="3.30.70.2970">
    <property type="entry name" value="Protein of unknown function (DUF541), domain 2"/>
    <property type="match status" value="1"/>
</dbReference>
<organism evidence="2 3">
    <name type="scientific">Acidiphilium rubrum</name>
    <dbReference type="NCBI Taxonomy" id="526"/>
    <lineage>
        <taxon>Bacteria</taxon>
        <taxon>Pseudomonadati</taxon>
        <taxon>Pseudomonadota</taxon>
        <taxon>Alphaproteobacteria</taxon>
        <taxon>Acetobacterales</taxon>
        <taxon>Acidocellaceae</taxon>
        <taxon>Acidiphilium</taxon>
    </lineage>
</organism>
<dbReference type="PANTHER" id="PTHR34387">
    <property type="entry name" value="SLR1258 PROTEIN"/>
    <property type="match status" value="1"/>
</dbReference>
<dbReference type="AlphaFoldDB" id="A0A8G2FG42"/>
<dbReference type="PANTHER" id="PTHR34387:SF1">
    <property type="entry name" value="PERIPLASMIC IMMUNOGENIC PROTEIN"/>
    <property type="match status" value="1"/>
</dbReference>
<dbReference type="PROSITE" id="PS51257">
    <property type="entry name" value="PROKAR_LIPOPROTEIN"/>
    <property type="match status" value="1"/>
</dbReference>
<reference evidence="2 3" key="1">
    <citation type="submission" date="2017-01" db="EMBL/GenBank/DDBJ databases">
        <authorList>
            <person name="Varghese N."/>
            <person name="Submissions S."/>
        </authorList>
    </citation>
    <scope>NUCLEOTIDE SEQUENCE [LARGE SCALE GENOMIC DNA]</scope>
    <source>
        <strain evidence="2 3">ATCC 35905</strain>
    </source>
</reference>
<dbReference type="Proteomes" id="UP000186308">
    <property type="component" value="Unassembled WGS sequence"/>
</dbReference>
<dbReference type="InterPro" id="IPR052022">
    <property type="entry name" value="26kDa_periplasmic_antigen"/>
</dbReference>
<evidence type="ECO:0000256" key="1">
    <source>
        <dbReference type="SAM" id="SignalP"/>
    </source>
</evidence>
<keyword evidence="2" id="KW-0808">Transferase</keyword>
<comment type="caution">
    <text evidence="2">The sequence shown here is derived from an EMBL/GenBank/DDBJ whole genome shotgun (WGS) entry which is preliminary data.</text>
</comment>
<keyword evidence="3" id="KW-1185">Reference proteome</keyword>
<proteinExistence type="predicted"/>
<protein>
    <submittedName>
        <fullName evidence="2">Uncharacterized conserved protein YggE, contains kinase-interacting SIMPL domain</fullName>
    </submittedName>
</protein>
<keyword evidence="2" id="KW-0418">Kinase</keyword>
<dbReference type="Pfam" id="PF04402">
    <property type="entry name" value="SIMPL"/>
    <property type="match status" value="1"/>
</dbReference>